<dbReference type="AlphaFoldDB" id="A0A0K0DX95"/>
<dbReference type="WBParaSite" id="TCONS_00008929.p1">
    <property type="protein sequence ID" value="TCONS_00008929.p1"/>
    <property type="gene ID" value="XLOC_006797"/>
</dbReference>
<evidence type="ECO:0000313" key="4">
    <source>
        <dbReference type="WBParaSite" id="TCONS_00008929.p1"/>
    </source>
</evidence>
<dbReference type="Proteomes" id="UP000035681">
    <property type="component" value="Unplaced"/>
</dbReference>
<dbReference type="WBParaSite" id="SSTP_0000186200.1">
    <property type="protein sequence ID" value="SSTP_0000186200.1"/>
    <property type="gene ID" value="SSTP_0000186200"/>
</dbReference>
<keyword evidence="2" id="KW-1185">Reference proteome</keyword>
<evidence type="ECO:0000256" key="1">
    <source>
        <dbReference type="SAM" id="MobiDB-lite"/>
    </source>
</evidence>
<protein>
    <submittedName>
        <fullName evidence="3 4">Uncharacterized protein</fullName>
    </submittedName>
</protein>
<reference evidence="3" key="1">
    <citation type="submission" date="2015-08" db="UniProtKB">
        <authorList>
            <consortium name="WormBaseParasite"/>
        </authorList>
    </citation>
    <scope>IDENTIFICATION</scope>
</reference>
<evidence type="ECO:0000313" key="3">
    <source>
        <dbReference type="WBParaSite" id="SSTP_0000186200.1"/>
    </source>
</evidence>
<proteinExistence type="predicted"/>
<name>A0A0K0DX95_STRER</name>
<sequence>MNVIVDNYEYTQLKSDIENIFKGIKKLLFKKLENPNDYWISFDFELTKKNSNDEYDFVQANENFNKMMNEKNKKIKIHEKKNKSKKCKKNKKRKSIKNKEVCISDKATSTHDLEIYEDQEMPLNTSSNSLISTKHLQSKKHKFIYNKEKKIVSKKNEIQDKSSNNSKKKKFRKSKKKNYFPLPDDDIYNEKSTKKILGQNVIRRKIVDDEETNNIEYDTTLETDINIGNLKNNKIQSSCNYSISKIDPNFLVTNNNALNFYRNETLKFLREACCNSRIVLFKSRKYIP</sequence>
<organism evidence="3">
    <name type="scientific">Strongyloides stercoralis</name>
    <name type="common">Threadworm</name>
    <dbReference type="NCBI Taxonomy" id="6248"/>
    <lineage>
        <taxon>Eukaryota</taxon>
        <taxon>Metazoa</taxon>
        <taxon>Ecdysozoa</taxon>
        <taxon>Nematoda</taxon>
        <taxon>Chromadorea</taxon>
        <taxon>Rhabditida</taxon>
        <taxon>Tylenchina</taxon>
        <taxon>Panagrolaimomorpha</taxon>
        <taxon>Strongyloidoidea</taxon>
        <taxon>Strongyloididae</taxon>
        <taxon>Strongyloides</taxon>
    </lineage>
</organism>
<feature type="region of interest" description="Disordered" evidence="1">
    <location>
        <begin position="155"/>
        <end position="178"/>
    </location>
</feature>
<accession>A0A0K0DX95</accession>
<evidence type="ECO:0000313" key="2">
    <source>
        <dbReference type="Proteomes" id="UP000035681"/>
    </source>
</evidence>
<feature type="compositionally biased region" description="Basic residues" evidence="1">
    <location>
        <begin position="166"/>
        <end position="178"/>
    </location>
</feature>